<dbReference type="Proteomes" id="UP001151760">
    <property type="component" value="Unassembled WGS sequence"/>
</dbReference>
<sequence>MYNSLLQDGTRILDTIGARITTLKAWMRKEGLQETAKKKHKLNFVAKCHYANNCPKKGEKKETKVLKVAYDLGNEPLEDSDIDSDIEIYAYTNYSDYSSDTAMPRVSLATLPNILLIIMILT</sequence>
<evidence type="ECO:0000313" key="2">
    <source>
        <dbReference type="Proteomes" id="UP001151760"/>
    </source>
</evidence>
<organism evidence="1 2">
    <name type="scientific">Tanacetum coccineum</name>
    <dbReference type="NCBI Taxonomy" id="301880"/>
    <lineage>
        <taxon>Eukaryota</taxon>
        <taxon>Viridiplantae</taxon>
        <taxon>Streptophyta</taxon>
        <taxon>Embryophyta</taxon>
        <taxon>Tracheophyta</taxon>
        <taxon>Spermatophyta</taxon>
        <taxon>Magnoliopsida</taxon>
        <taxon>eudicotyledons</taxon>
        <taxon>Gunneridae</taxon>
        <taxon>Pentapetalae</taxon>
        <taxon>asterids</taxon>
        <taxon>campanulids</taxon>
        <taxon>Asterales</taxon>
        <taxon>Asteraceae</taxon>
        <taxon>Asteroideae</taxon>
        <taxon>Anthemideae</taxon>
        <taxon>Anthemidinae</taxon>
        <taxon>Tanacetum</taxon>
    </lineage>
</organism>
<accession>A0ABQ5AHM4</accession>
<protein>
    <submittedName>
        <fullName evidence="1">Uncharacterized protein</fullName>
    </submittedName>
</protein>
<keyword evidence="2" id="KW-1185">Reference proteome</keyword>
<gene>
    <name evidence="1" type="ORF">Tco_0823349</name>
</gene>
<comment type="caution">
    <text evidence="1">The sequence shown here is derived from an EMBL/GenBank/DDBJ whole genome shotgun (WGS) entry which is preliminary data.</text>
</comment>
<name>A0ABQ5AHM4_9ASTR</name>
<reference evidence="1" key="2">
    <citation type="submission" date="2022-01" db="EMBL/GenBank/DDBJ databases">
        <authorList>
            <person name="Yamashiro T."/>
            <person name="Shiraishi A."/>
            <person name="Satake H."/>
            <person name="Nakayama K."/>
        </authorList>
    </citation>
    <scope>NUCLEOTIDE SEQUENCE</scope>
</reference>
<proteinExistence type="predicted"/>
<reference evidence="1" key="1">
    <citation type="journal article" date="2022" name="Int. J. Mol. Sci.">
        <title>Draft Genome of Tanacetum Coccineum: Genomic Comparison of Closely Related Tanacetum-Family Plants.</title>
        <authorList>
            <person name="Yamashiro T."/>
            <person name="Shiraishi A."/>
            <person name="Nakayama K."/>
            <person name="Satake H."/>
        </authorList>
    </citation>
    <scope>NUCLEOTIDE SEQUENCE</scope>
</reference>
<evidence type="ECO:0000313" key="1">
    <source>
        <dbReference type="EMBL" id="GJT02180.1"/>
    </source>
</evidence>
<dbReference type="EMBL" id="BQNB010012329">
    <property type="protein sequence ID" value="GJT02180.1"/>
    <property type="molecule type" value="Genomic_DNA"/>
</dbReference>